<keyword evidence="2" id="KW-0325">Glycoprotein</keyword>
<keyword evidence="3" id="KW-1185">Reference proteome</keyword>
<sequence>MKISNLRIKLLISVFIIVFLWQISKLWVYYLKQSSSKEIDKKQKFEPILVTVYYEALCPDSKYFIIKQVVPTFNSIGNYIEIQLIPYGKAETTVVKDDYTFECQHGAVECAANIIHACSINKIKDTRKQLEVVACMIKNNMHPMSILRSCTSQMDEYKSIVNCAQSIEGRRLLMKYGEITKALDPAINFIPTITLDSEMDNQILILKNLLRQICQRIEIPLKECKS</sequence>
<proteinExistence type="inferred from homology"/>
<dbReference type="AlphaFoldDB" id="A0AAJ6YVP4"/>
<dbReference type="RefSeq" id="XP_011505236.1">
    <property type="nucleotide sequence ID" value="XM_011506934.1"/>
</dbReference>
<dbReference type="KEGG" id="csol:105368038"/>
<evidence type="ECO:0000256" key="1">
    <source>
        <dbReference type="ARBA" id="ARBA00005679"/>
    </source>
</evidence>
<name>A0AAJ6YVP4_9HYME</name>
<dbReference type="InterPro" id="IPR004911">
    <property type="entry name" value="Interferon-induced_GILT"/>
</dbReference>
<evidence type="ECO:0000256" key="2">
    <source>
        <dbReference type="ARBA" id="ARBA00023180"/>
    </source>
</evidence>
<dbReference type="GO" id="GO:0016671">
    <property type="term" value="F:oxidoreductase activity, acting on a sulfur group of donors, disulfide as acceptor"/>
    <property type="evidence" value="ECO:0007669"/>
    <property type="project" value="InterPro"/>
</dbReference>
<gene>
    <name evidence="4" type="primary">LOC105368038</name>
</gene>
<reference evidence="4" key="1">
    <citation type="submission" date="2025-08" db="UniProtKB">
        <authorList>
            <consortium name="RefSeq"/>
        </authorList>
    </citation>
    <scope>IDENTIFICATION</scope>
</reference>
<dbReference type="Pfam" id="PF03227">
    <property type="entry name" value="GILT"/>
    <property type="match status" value="1"/>
</dbReference>
<protein>
    <submittedName>
        <fullName evidence="4">GILT-like protein C02D5.2</fullName>
    </submittedName>
</protein>
<accession>A0AAJ6YVP4</accession>
<dbReference type="PANTHER" id="PTHR13234:SF71">
    <property type="entry name" value="GAMMA-INTERFERON-INDUCIBLE LYSOSOMAL THIOL REDUCTASE-LIKE PROTEIN"/>
    <property type="match status" value="1"/>
</dbReference>
<evidence type="ECO:0000313" key="3">
    <source>
        <dbReference type="Proteomes" id="UP000695007"/>
    </source>
</evidence>
<dbReference type="PANTHER" id="PTHR13234">
    <property type="entry name" value="GAMMA-INTERFERON INDUCIBLE LYSOSOMAL THIOL REDUCTASE GILT"/>
    <property type="match status" value="1"/>
</dbReference>
<dbReference type="GeneID" id="105368038"/>
<comment type="similarity">
    <text evidence="1">Belongs to the GILT family.</text>
</comment>
<dbReference type="Proteomes" id="UP000695007">
    <property type="component" value="Unplaced"/>
</dbReference>
<evidence type="ECO:0000313" key="4">
    <source>
        <dbReference type="RefSeq" id="XP_011505236.1"/>
    </source>
</evidence>
<organism evidence="3 4">
    <name type="scientific">Ceratosolen solmsi marchali</name>
    <dbReference type="NCBI Taxonomy" id="326594"/>
    <lineage>
        <taxon>Eukaryota</taxon>
        <taxon>Metazoa</taxon>
        <taxon>Ecdysozoa</taxon>
        <taxon>Arthropoda</taxon>
        <taxon>Hexapoda</taxon>
        <taxon>Insecta</taxon>
        <taxon>Pterygota</taxon>
        <taxon>Neoptera</taxon>
        <taxon>Endopterygota</taxon>
        <taxon>Hymenoptera</taxon>
        <taxon>Apocrita</taxon>
        <taxon>Proctotrupomorpha</taxon>
        <taxon>Chalcidoidea</taxon>
        <taxon>Agaonidae</taxon>
        <taxon>Agaoninae</taxon>
        <taxon>Ceratosolen</taxon>
    </lineage>
</organism>